<dbReference type="PANTHER" id="PTHR46322:SF1">
    <property type="entry name" value="PUROMYCIN-SENSITIVE AMINOPEPTIDASE"/>
    <property type="match status" value="1"/>
</dbReference>
<dbReference type="InterPro" id="IPR027268">
    <property type="entry name" value="Peptidase_M4/M1_CTD_sf"/>
</dbReference>
<reference evidence="2" key="1">
    <citation type="journal article" date="2007" name="Nature">
        <title>The grapevine genome sequence suggests ancestral hexaploidization in major angiosperm phyla.</title>
        <authorList>
            <consortium name="The French-Italian Public Consortium for Grapevine Genome Characterization."/>
            <person name="Jaillon O."/>
            <person name="Aury J.-M."/>
            <person name="Noel B."/>
            <person name="Policriti A."/>
            <person name="Clepet C."/>
            <person name="Casagrande A."/>
            <person name="Choisne N."/>
            <person name="Aubourg S."/>
            <person name="Vitulo N."/>
            <person name="Jubin C."/>
            <person name="Vezzi A."/>
            <person name="Legeai F."/>
            <person name="Hugueney P."/>
            <person name="Dasilva C."/>
            <person name="Horner D."/>
            <person name="Mica E."/>
            <person name="Jublot D."/>
            <person name="Poulain J."/>
            <person name="Bruyere C."/>
            <person name="Billault A."/>
            <person name="Segurens B."/>
            <person name="Gouyvenoux M."/>
            <person name="Ugarte E."/>
            <person name="Cattonaro F."/>
            <person name="Anthouard V."/>
            <person name="Vico V."/>
            <person name="Del Fabbro C."/>
            <person name="Alaux M."/>
            <person name="Di Gaspero G."/>
            <person name="Dumas V."/>
            <person name="Felice N."/>
            <person name="Paillard S."/>
            <person name="Juman I."/>
            <person name="Moroldo M."/>
            <person name="Scalabrin S."/>
            <person name="Canaguier A."/>
            <person name="Le Clainche I."/>
            <person name="Malacrida G."/>
            <person name="Durand E."/>
            <person name="Pesole G."/>
            <person name="Laucou V."/>
            <person name="Chatelet P."/>
            <person name="Merdinoglu D."/>
            <person name="Delledonne M."/>
            <person name="Pezzotti M."/>
            <person name="Lecharny A."/>
            <person name="Scarpelli C."/>
            <person name="Artiguenave F."/>
            <person name="Pe M.E."/>
            <person name="Valle G."/>
            <person name="Morgante M."/>
            <person name="Caboche M."/>
            <person name="Adam-Blondon A.-F."/>
            <person name="Weissenbach J."/>
            <person name="Quetier F."/>
            <person name="Wincker P."/>
        </authorList>
    </citation>
    <scope>NUCLEOTIDE SEQUENCE [LARGE SCALE GENOMIC DNA]</scope>
    <source>
        <strain evidence="2">cv. Pinot noir / PN40024</strain>
    </source>
</reference>
<dbReference type="Proteomes" id="UP000009183">
    <property type="component" value="Unassembled WGS sequence, unordered"/>
</dbReference>
<dbReference type="eggNOG" id="KOG1046">
    <property type="taxonomic scope" value="Eukaryota"/>
</dbReference>
<dbReference type="PaxDb" id="29760-VIT_00s0120g00290.t01"/>
<name>D7UDL1_VITVI</name>
<dbReference type="AlphaFoldDB" id="D7UDL1"/>
<protein>
    <submittedName>
        <fullName evidence="1">Uncharacterized protein</fullName>
    </submittedName>
</protein>
<evidence type="ECO:0000313" key="2">
    <source>
        <dbReference type="Proteomes" id="UP000009183"/>
    </source>
</evidence>
<dbReference type="PANTHER" id="PTHR46322">
    <property type="entry name" value="PUROMYCIN-SENSITIVE AMINOPEPTIDASE"/>
    <property type="match status" value="1"/>
</dbReference>
<gene>
    <name evidence="1" type="ORF">VIT_00s0120g00290</name>
</gene>
<dbReference type="InterPro" id="IPR012779">
    <property type="entry name" value="Peptidase_M1_pepN"/>
</dbReference>
<dbReference type="OrthoDB" id="1714109at2759"/>
<sequence length="66" mass="7925">MGSRRVKRIVDVSRLQNYQFPRDVGSMAHPVWAHSYIKMDKFYTVTVYEKECRFFQLDLEALLQIL</sequence>
<dbReference type="InParanoid" id="D7UDL1"/>
<organism evidence="1 2">
    <name type="scientific">Vitis vinifera</name>
    <name type="common">Grape</name>
    <dbReference type="NCBI Taxonomy" id="29760"/>
    <lineage>
        <taxon>Eukaryota</taxon>
        <taxon>Viridiplantae</taxon>
        <taxon>Streptophyta</taxon>
        <taxon>Embryophyta</taxon>
        <taxon>Tracheophyta</taxon>
        <taxon>Spermatophyta</taxon>
        <taxon>Magnoliopsida</taxon>
        <taxon>eudicotyledons</taxon>
        <taxon>Gunneridae</taxon>
        <taxon>Pentapetalae</taxon>
        <taxon>rosids</taxon>
        <taxon>Vitales</taxon>
        <taxon>Vitaceae</taxon>
        <taxon>Viteae</taxon>
        <taxon>Vitis</taxon>
    </lineage>
</organism>
<dbReference type="STRING" id="29760.D7UDL1"/>
<dbReference type="Gene3D" id="1.10.390.10">
    <property type="entry name" value="Neutral Protease Domain 2"/>
    <property type="match status" value="1"/>
</dbReference>
<keyword evidence="2" id="KW-1185">Reference proteome</keyword>
<dbReference type="EMBL" id="FN596761">
    <property type="protein sequence ID" value="CBI40826.3"/>
    <property type="molecule type" value="Genomic_DNA"/>
</dbReference>
<accession>D7UDL1</accession>
<dbReference type="HOGENOM" id="CLU_2836489_0_0_1"/>
<proteinExistence type="predicted"/>
<dbReference type="GO" id="GO:0008270">
    <property type="term" value="F:zinc ion binding"/>
    <property type="evidence" value="ECO:0007669"/>
    <property type="project" value="InterPro"/>
</dbReference>
<evidence type="ECO:0000313" key="1">
    <source>
        <dbReference type="EMBL" id="CBI40826.3"/>
    </source>
</evidence>